<dbReference type="InterPro" id="IPR002818">
    <property type="entry name" value="DJ-1/PfpI"/>
</dbReference>
<dbReference type="Proteomes" id="UP000494269">
    <property type="component" value="Unassembled WGS sequence"/>
</dbReference>
<dbReference type="PROSITE" id="PS01124">
    <property type="entry name" value="HTH_ARAC_FAMILY_2"/>
    <property type="match status" value="1"/>
</dbReference>
<evidence type="ECO:0000259" key="4">
    <source>
        <dbReference type="PROSITE" id="PS01124"/>
    </source>
</evidence>
<name>A0A6S7ALP8_9BURK</name>
<dbReference type="SUPFAM" id="SSF52317">
    <property type="entry name" value="Class I glutamine amidotransferase-like"/>
    <property type="match status" value="1"/>
</dbReference>
<protein>
    <submittedName>
        <fullName evidence="5">HTH-type transcriptional regulator CdhR</fullName>
    </submittedName>
</protein>
<keyword evidence="2" id="KW-0238">DNA-binding</keyword>
<gene>
    <name evidence="5" type="primary">cdhR_7</name>
    <name evidence="5" type="ORF">LMG3441_04193</name>
</gene>
<accession>A0A6S7ALP8</accession>
<dbReference type="GO" id="GO:0003700">
    <property type="term" value="F:DNA-binding transcription factor activity"/>
    <property type="evidence" value="ECO:0007669"/>
    <property type="project" value="InterPro"/>
</dbReference>
<evidence type="ECO:0000313" key="5">
    <source>
        <dbReference type="EMBL" id="CAB3725333.1"/>
    </source>
</evidence>
<dbReference type="EMBL" id="CADIJQ010000007">
    <property type="protein sequence ID" value="CAB3725333.1"/>
    <property type="molecule type" value="Genomic_DNA"/>
</dbReference>
<evidence type="ECO:0000256" key="1">
    <source>
        <dbReference type="ARBA" id="ARBA00023015"/>
    </source>
</evidence>
<dbReference type="CDD" id="cd03136">
    <property type="entry name" value="GATase1_AraC_ArgR_like"/>
    <property type="match status" value="1"/>
</dbReference>
<feature type="domain" description="HTH araC/xylS-type" evidence="4">
    <location>
        <begin position="239"/>
        <end position="337"/>
    </location>
</feature>
<evidence type="ECO:0000313" key="6">
    <source>
        <dbReference type="Proteomes" id="UP000494269"/>
    </source>
</evidence>
<dbReference type="Pfam" id="PF12833">
    <property type="entry name" value="HTH_18"/>
    <property type="match status" value="1"/>
</dbReference>
<dbReference type="AlphaFoldDB" id="A0A6S7ALP8"/>
<dbReference type="Gene3D" id="1.10.10.60">
    <property type="entry name" value="Homeodomain-like"/>
    <property type="match status" value="2"/>
</dbReference>
<dbReference type="Gene3D" id="3.40.50.880">
    <property type="match status" value="1"/>
</dbReference>
<proteinExistence type="predicted"/>
<sequence>MPMQHALVPLPSDTCPPFGSPATDSCALHFCFLLLPKFSMIAFAGAVETLRMANYVSRRELYRWSVMTLDGTVVQASNNLRISPVATPAPDSAFDAVFVCGGLQVQDYVSDALIKLLNSWARRGVALGGLCTGSYALVKAGLMSGYRCAVHWENLFAVREEFPAAELTEALYVIDRDRMTSSGGTAPIDLMLRITTKRFGAELADAVSEQFILDRIRLATERQHIPMAARVGFNRQGLVKVGQLMEAHIEDPLPFEDIASQVGLSQRQLQRMFKYYLGMSPMRYYLWLRLLRARELLLQTRMSIMGVTVACGFQSPCHFSKAYRARFGHSPTSERRLMRG</sequence>
<dbReference type="PANTHER" id="PTHR43130">
    <property type="entry name" value="ARAC-FAMILY TRANSCRIPTIONAL REGULATOR"/>
    <property type="match status" value="1"/>
</dbReference>
<dbReference type="PANTHER" id="PTHR43130:SF3">
    <property type="entry name" value="HTH-TYPE TRANSCRIPTIONAL REGULATOR RV1931C"/>
    <property type="match status" value="1"/>
</dbReference>
<evidence type="ECO:0000256" key="2">
    <source>
        <dbReference type="ARBA" id="ARBA00023125"/>
    </source>
</evidence>
<keyword evidence="6" id="KW-1185">Reference proteome</keyword>
<dbReference type="InterPro" id="IPR018060">
    <property type="entry name" value="HTH_AraC"/>
</dbReference>
<dbReference type="SMART" id="SM00342">
    <property type="entry name" value="HTH_ARAC"/>
    <property type="match status" value="1"/>
</dbReference>
<dbReference type="InterPro" id="IPR009057">
    <property type="entry name" value="Homeodomain-like_sf"/>
</dbReference>
<dbReference type="GO" id="GO:0043565">
    <property type="term" value="F:sequence-specific DNA binding"/>
    <property type="evidence" value="ECO:0007669"/>
    <property type="project" value="InterPro"/>
</dbReference>
<dbReference type="InterPro" id="IPR018062">
    <property type="entry name" value="HTH_AraC-typ_CS"/>
</dbReference>
<dbReference type="Pfam" id="PF01965">
    <property type="entry name" value="DJ-1_PfpI"/>
    <property type="match status" value="1"/>
</dbReference>
<dbReference type="SUPFAM" id="SSF46689">
    <property type="entry name" value="Homeodomain-like"/>
    <property type="match status" value="2"/>
</dbReference>
<dbReference type="InterPro" id="IPR029062">
    <property type="entry name" value="Class_I_gatase-like"/>
</dbReference>
<reference evidence="5 6" key="1">
    <citation type="submission" date="2020-04" db="EMBL/GenBank/DDBJ databases">
        <authorList>
            <person name="De Canck E."/>
        </authorList>
    </citation>
    <scope>NUCLEOTIDE SEQUENCE [LARGE SCALE GENOMIC DNA]</scope>
    <source>
        <strain evidence="5 6">LMG 3441</strain>
    </source>
</reference>
<dbReference type="InterPro" id="IPR052158">
    <property type="entry name" value="INH-QAR"/>
</dbReference>
<organism evidence="5 6">
    <name type="scientific">Achromobacter kerstersii</name>
    <dbReference type="NCBI Taxonomy" id="1353890"/>
    <lineage>
        <taxon>Bacteria</taxon>
        <taxon>Pseudomonadati</taxon>
        <taxon>Pseudomonadota</taxon>
        <taxon>Betaproteobacteria</taxon>
        <taxon>Burkholderiales</taxon>
        <taxon>Alcaligenaceae</taxon>
        <taxon>Achromobacter</taxon>
    </lineage>
</organism>
<dbReference type="PROSITE" id="PS00041">
    <property type="entry name" value="HTH_ARAC_FAMILY_1"/>
    <property type="match status" value="1"/>
</dbReference>
<keyword evidence="3" id="KW-0804">Transcription</keyword>
<evidence type="ECO:0000256" key="3">
    <source>
        <dbReference type="ARBA" id="ARBA00023163"/>
    </source>
</evidence>
<keyword evidence="1" id="KW-0805">Transcription regulation</keyword>